<dbReference type="AlphaFoldDB" id="A0A2P5BYW5"/>
<dbReference type="Proteomes" id="UP000237105">
    <property type="component" value="Unassembled WGS sequence"/>
</dbReference>
<keyword evidence="3" id="KW-1185">Reference proteome</keyword>
<feature type="region of interest" description="Disordered" evidence="1">
    <location>
        <begin position="89"/>
        <end position="113"/>
    </location>
</feature>
<proteinExistence type="predicted"/>
<evidence type="ECO:0000313" key="2">
    <source>
        <dbReference type="EMBL" id="PON53998.1"/>
    </source>
</evidence>
<protein>
    <submittedName>
        <fullName evidence="2">Uncharacterized protein</fullName>
    </submittedName>
</protein>
<gene>
    <name evidence="2" type="ORF">PanWU01x14_198760</name>
</gene>
<dbReference type="EMBL" id="JXTB01000200">
    <property type="protein sequence ID" value="PON53998.1"/>
    <property type="molecule type" value="Genomic_DNA"/>
</dbReference>
<name>A0A2P5BYW5_PARAD</name>
<sequence>MERQVGSLRSQLEIAQTMVLDEVKKATVEDWITTEFLYSDPWWDTCELGFENLKAVVVTQYKDLDFSFLEKPNLALALDIQEMNWPKPLPMSEAGQFPTTPITDQVPLTPPAA</sequence>
<comment type="caution">
    <text evidence="2">The sequence shown here is derived from an EMBL/GenBank/DDBJ whole genome shotgun (WGS) entry which is preliminary data.</text>
</comment>
<organism evidence="2 3">
    <name type="scientific">Parasponia andersonii</name>
    <name type="common">Sponia andersonii</name>
    <dbReference type="NCBI Taxonomy" id="3476"/>
    <lineage>
        <taxon>Eukaryota</taxon>
        <taxon>Viridiplantae</taxon>
        <taxon>Streptophyta</taxon>
        <taxon>Embryophyta</taxon>
        <taxon>Tracheophyta</taxon>
        <taxon>Spermatophyta</taxon>
        <taxon>Magnoliopsida</taxon>
        <taxon>eudicotyledons</taxon>
        <taxon>Gunneridae</taxon>
        <taxon>Pentapetalae</taxon>
        <taxon>rosids</taxon>
        <taxon>fabids</taxon>
        <taxon>Rosales</taxon>
        <taxon>Cannabaceae</taxon>
        <taxon>Parasponia</taxon>
    </lineage>
</organism>
<evidence type="ECO:0000256" key="1">
    <source>
        <dbReference type="SAM" id="MobiDB-lite"/>
    </source>
</evidence>
<reference evidence="3" key="1">
    <citation type="submission" date="2016-06" db="EMBL/GenBank/DDBJ databases">
        <title>Parallel loss of symbiosis genes in relatives of nitrogen-fixing non-legume Parasponia.</title>
        <authorList>
            <person name="Van Velzen R."/>
            <person name="Holmer R."/>
            <person name="Bu F."/>
            <person name="Rutten L."/>
            <person name="Van Zeijl A."/>
            <person name="Liu W."/>
            <person name="Santuari L."/>
            <person name="Cao Q."/>
            <person name="Sharma T."/>
            <person name="Shen D."/>
            <person name="Roswanjaya Y."/>
            <person name="Wardhani T."/>
            <person name="Kalhor M.S."/>
            <person name="Jansen J."/>
            <person name="Van den Hoogen J."/>
            <person name="Gungor B."/>
            <person name="Hartog M."/>
            <person name="Hontelez J."/>
            <person name="Verver J."/>
            <person name="Yang W.-C."/>
            <person name="Schijlen E."/>
            <person name="Repin R."/>
            <person name="Schilthuizen M."/>
            <person name="Schranz E."/>
            <person name="Heidstra R."/>
            <person name="Miyata K."/>
            <person name="Fedorova E."/>
            <person name="Kohlen W."/>
            <person name="Bisseling T."/>
            <person name="Smit S."/>
            <person name="Geurts R."/>
        </authorList>
    </citation>
    <scope>NUCLEOTIDE SEQUENCE [LARGE SCALE GENOMIC DNA]</scope>
    <source>
        <strain evidence="3">cv. WU1-14</strain>
    </source>
</reference>
<accession>A0A2P5BYW5</accession>
<evidence type="ECO:0000313" key="3">
    <source>
        <dbReference type="Proteomes" id="UP000237105"/>
    </source>
</evidence>